<dbReference type="InterPro" id="IPR036188">
    <property type="entry name" value="FAD/NAD-bd_sf"/>
</dbReference>
<protein>
    <submittedName>
        <fullName evidence="6">Flavin monoamine oxidase family protein</fullName>
    </submittedName>
</protein>
<evidence type="ECO:0000256" key="3">
    <source>
        <dbReference type="ARBA" id="ARBA00023002"/>
    </source>
</evidence>
<dbReference type="InterPro" id="IPR002937">
    <property type="entry name" value="Amino_oxidase"/>
</dbReference>
<comment type="similarity">
    <text evidence="2">Belongs to the flavin monoamine oxidase family.</text>
</comment>
<comment type="caution">
    <text evidence="6">The sequence shown here is derived from an EMBL/GenBank/DDBJ whole genome shotgun (WGS) entry which is preliminary data.</text>
</comment>
<evidence type="ECO:0000313" key="6">
    <source>
        <dbReference type="EMBL" id="TDL11481.1"/>
    </source>
</evidence>
<dbReference type="InterPro" id="IPR001613">
    <property type="entry name" value="Flavin_amine_oxidase"/>
</dbReference>
<dbReference type="AlphaFoldDB" id="A0A4V3AZ53"/>
<dbReference type="InterPro" id="IPR050703">
    <property type="entry name" value="Flavin_MAO"/>
</dbReference>
<dbReference type="SUPFAM" id="SSF54373">
    <property type="entry name" value="FAD-linked reductases, C-terminal domain"/>
    <property type="match status" value="1"/>
</dbReference>
<dbReference type="PANTHER" id="PTHR43563:SF1">
    <property type="entry name" value="AMINE OXIDASE [FLAVIN-CONTAINING] B"/>
    <property type="match status" value="1"/>
</dbReference>
<dbReference type="GO" id="GO:0016491">
    <property type="term" value="F:oxidoreductase activity"/>
    <property type="evidence" value="ECO:0007669"/>
    <property type="project" value="UniProtKB-KW"/>
</dbReference>
<gene>
    <name evidence="6" type="ORF">EUA04_00185</name>
</gene>
<dbReference type="EMBL" id="SDLP01000001">
    <property type="protein sequence ID" value="TDL11481.1"/>
    <property type="molecule type" value="Genomic_DNA"/>
</dbReference>
<name>A0A4V3AZ53_9MYCO</name>
<feature type="binding site" evidence="4">
    <location>
        <position position="460"/>
    </location>
    <ligand>
        <name>FAD</name>
        <dbReference type="ChEBI" id="CHEBI:57692"/>
    </ligand>
</feature>
<proteinExistence type="inferred from homology"/>
<organism evidence="6 7">
    <name type="scientific">Mycolicibacterium obuense</name>
    <dbReference type="NCBI Taxonomy" id="1807"/>
    <lineage>
        <taxon>Bacteria</taxon>
        <taxon>Bacillati</taxon>
        <taxon>Actinomycetota</taxon>
        <taxon>Actinomycetes</taxon>
        <taxon>Mycobacteriales</taxon>
        <taxon>Mycobacteriaceae</taxon>
        <taxon>Mycolicibacterium</taxon>
    </lineage>
</organism>
<evidence type="ECO:0000256" key="1">
    <source>
        <dbReference type="ARBA" id="ARBA00001974"/>
    </source>
</evidence>
<keyword evidence="3" id="KW-0560">Oxidoreductase</keyword>
<dbReference type="PANTHER" id="PTHR43563">
    <property type="entry name" value="AMINE OXIDASE"/>
    <property type="match status" value="1"/>
</dbReference>
<feature type="binding site" evidence="4">
    <location>
        <position position="376"/>
    </location>
    <ligand>
        <name>substrate</name>
    </ligand>
</feature>
<evidence type="ECO:0000256" key="4">
    <source>
        <dbReference type="PIRSR" id="PIRSR601613-1"/>
    </source>
</evidence>
<dbReference type="Gene3D" id="3.90.660.10">
    <property type="match status" value="1"/>
</dbReference>
<dbReference type="Gene3D" id="1.10.405.10">
    <property type="entry name" value="Guanine Nucleotide Dissociation Inhibitor, domain 1"/>
    <property type="match status" value="1"/>
</dbReference>
<reference evidence="6 7" key="1">
    <citation type="submission" date="2019-01" db="EMBL/GenBank/DDBJ databases">
        <title>High-quality-draft genome sequences of five non-tuberculosis mycobacteriaceae isolated from a nosocomial environment.</title>
        <authorList>
            <person name="Tiago I."/>
            <person name="Alarico S."/>
            <person name="Pereira S.G."/>
            <person name="Coelho C."/>
            <person name="Maranha A."/>
            <person name="Empadinhas N."/>
        </authorList>
    </citation>
    <scope>NUCLEOTIDE SEQUENCE [LARGE SCALE GENOMIC DNA]</scope>
    <source>
        <strain evidence="6 7">22DIII</strain>
    </source>
</reference>
<dbReference type="PRINTS" id="PR00757">
    <property type="entry name" value="AMINEOXDASEF"/>
</dbReference>
<feature type="domain" description="Amine oxidase" evidence="5">
    <location>
        <begin position="48"/>
        <end position="483"/>
    </location>
</feature>
<comment type="cofactor">
    <cofactor evidence="1">
        <name>FAD</name>
        <dbReference type="ChEBI" id="CHEBI:57692"/>
    </cofactor>
</comment>
<dbReference type="Pfam" id="PF01593">
    <property type="entry name" value="Amino_oxidase"/>
    <property type="match status" value="1"/>
</dbReference>
<evidence type="ECO:0000313" key="7">
    <source>
        <dbReference type="Proteomes" id="UP000294952"/>
    </source>
</evidence>
<dbReference type="SUPFAM" id="SSF51905">
    <property type="entry name" value="FAD/NAD(P)-binding domain"/>
    <property type="match status" value="1"/>
</dbReference>
<evidence type="ECO:0000259" key="5">
    <source>
        <dbReference type="Pfam" id="PF01593"/>
    </source>
</evidence>
<feature type="binding site" evidence="4">
    <location>
        <position position="269"/>
    </location>
    <ligand>
        <name>FAD</name>
        <dbReference type="ChEBI" id="CHEBI:57692"/>
    </ligand>
</feature>
<dbReference type="Proteomes" id="UP000294952">
    <property type="component" value="Unassembled WGS sequence"/>
</dbReference>
<dbReference type="Gene3D" id="3.50.50.60">
    <property type="entry name" value="FAD/NAD(P)-binding domain"/>
    <property type="match status" value="1"/>
</dbReference>
<accession>A0A4V3AZ53</accession>
<sequence length="488" mass="52714">MLSRGATRSHFILDWRANYLHTGSVHTTQKSEPLPTEATAVIVGAGYAGLSAALALHDAGIDVVVLEGSERVGGRVHTEVVTQLDGLVIDHGGQWVGPTQTRLLALAERFGCPTFPTYNHGTHLELWSDGVCRPFRGAGPVDGAGVAAYEAATEAIDALAASVDLTQPWATPGLGAWDSQTVQTYLDHTVTDPDARTRLGLAVQGVWTVEPRDISLFHFLFYVASAGGFEQLMETEGCAQERRFSAGAQSVASAIAAHLGDRVHLGAPVQHIEVLDDGRVRVDTGRGQLHATRVVVATTPAAALRIHHTPELPQARNRWLERSPMGDVAKIHTVYETPFWRDSGLSGEATVYGDHSVGVVFDNSPSDGRLGVLVSFVYAERQHRWSQLPEAERRQDVLRTLGLLFGEQAQSPLYYTEKNWPEDPWARGGYAANPAPGVWLEHGRAGWRTACGPLHWAGTETSSVWNGYIDGAIASGQRAAAEIQAALR</sequence>
<evidence type="ECO:0000256" key="2">
    <source>
        <dbReference type="ARBA" id="ARBA00005995"/>
    </source>
</evidence>